<protein>
    <recommendedName>
        <fullName evidence="1">Thioredoxin domain-containing protein</fullName>
    </recommendedName>
</protein>
<organism evidence="2 3">
    <name type="scientific">Fusarium coffeatum</name>
    <dbReference type="NCBI Taxonomy" id="231269"/>
    <lineage>
        <taxon>Eukaryota</taxon>
        <taxon>Fungi</taxon>
        <taxon>Dikarya</taxon>
        <taxon>Ascomycota</taxon>
        <taxon>Pezizomycotina</taxon>
        <taxon>Sordariomycetes</taxon>
        <taxon>Hypocreomycetidae</taxon>
        <taxon>Hypocreales</taxon>
        <taxon>Nectriaceae</taxon>
        <taxon>Fusarium</taxon>
        <taxon>Fusarium incarnatum-equiseti species complex</taxon>
    </lineage>
</organism>
<dbReference type="PANTHER" id="PTHR10438:SF468">
    <property type="entry name" value="THIOREDOXIN-1-RELATED"/>
    <property type="match status" value="1"/>
</dbReference>
<proteinExistence type="predicted"/>
<sequence>MVHNIRTKDEFQETIKTYPVVVVDFYSTHAAESKAIAPTFAHANELDRFKDIRFCKVDIEDLKGLAEEIGVSQPATFHMYKNGEKINTLQSAETEDLMQFLETGL</sequence>
<dbReference type="RefSeq" id="XP_031020189.1">
    <property type="nucleotide sequence ID" value="XM_031155711.1"/>
</dbReference>
<dbReference type="PANTHER" id="PTHR10438">
    <property type="entry name" value="THIOREDOXIN"/>
    <property type="match status" value="1"/>
</dbReference>
<evidence type="ECO:0000259" key="1">
    <source>
        <dbReference type="Pfam" id="PF00085"/>
    </source>
</evidence>
<evidence type="ECO:0000313" key="3">
    <source>
        <dbReference type="Proteomes" id="UP000253153"/>
    </source>
</evidence>
<reference evidence="2 3" key="1">
    <citation type="submission" date="2018-06" db="EMBL/GenBank/DDBJ databases">
        <title>Fusarium incarnatum-equiseti species complex species 28.</title>
        <authorList>
            <person name="Gardiner D.M."/>
        </authorList>
    </citation>
    <scope>NUCLEOTIDE SEQUENCE [LARGE SCALE GENOMIC DNA]</scope>
    <source>
        <strain evidence="2 3">FIESC_28</strain>
    </source>
</reference>
<dbReference type="OrthoDB" id="10263751at2759"/>
<feature type="domain" description="Thioredoxin" evidence="1">
    <location>
        <begin position="6"/>
        <end position="102"/>
    </location>
</feature>
<comment type="caution">
    <text evidence="2">The sequence shown here is derived from an EMBL/GenBank/DDBJ whole genome shotgun (WGS) entry which is preliminary data.</text>
</comment>
<dbReference type="CDD" id="cd02947">
    <property type="entry name" value="TRX_family"/>
    <property type="match status" value="1"/>
</dbReference>
<accession>A0A366S9J6</accession>
<evidence type="ECO:0000313" key="2">
    <source>
        <dbReference type="EMBL" id="RBR25598.1"/>
    </source>
</evidence>
<dbReference type="EMBL" id="QKXC01000037">
    <property type="protein sequence ID" value="RBR25598.1"/>
    <property type="molecule type" value="Genomic_DNA"/>
</dbReference>
<dbReference type="InterPro" id="IPR036249">
    <property type="entry name" value="Thioredoxin-like_sf"/>
</dbReference>
<dbReference type="GeneID" id="41991007"/>
<dbReference type="Gene3D" id="3.40.30.10">
    <property type="entry name" value="Glutaredoxin"/>
    <property type="match status" value="1"/>
</dbReference>
<name>A0A366S9J6_9HYPO</name>
<dbReference type="Proteomes" id="UP000253153">
    <property type="component" value="Unassembled WGS sequence"/>
</dbReference>
<dbReference type="AlphaFoldDB" id="A0A366S9J6"/>
<dbReference type="SUPFAM" id="SSF52833">
    <property type="entry name" value="Thioredoxin-like"/>
    <property type="match status" value="1"/>
</dbReference>
<dbReference type="InterPro" id="IPR013766">
    <property type="entry name" value="Thioredoxin_domain"/>
</dbReference>
<dbReference type="InterPro" id="IPR050620">
    <property type="entry name" value="Thioredoxin_H-type-like"/>
</dbReference>
<gene>
    <name evidence="2" type="ORF">FIESC28_01561</name>
</gene>
<keyword evidence="3" id="KW-1185">Reference proteome</keyword>
<dbReference type="Pfam" id="PF00085">
    <property type="entry name" value="Thioredoxin"/>
    <property type="match status" value="1"/>
</dbReference>